<accession>A0A173VDH7</accession>
<dbReference type="SUPFAM" id="SSF49464">
    <property type="entry name" value="Carboxypeptidase regulatory domain-like"/>
    <property type="match status" value="1"/>
</dbReference>
<dbReference type="InterPro" id="IPR037066">
    <property type="entry name" value="Plug_dom_sf"/>
</dbReference>
<dbReference type="GO" id="GO:0015344">
    <property type="term" value="F:siderophore uptake transmembrane transporter activity"/>
    <property type="evidence" value="ECO:0007669"/>
    <property type="project" value="TreeGrafter"/>
</dbReference>
<dbReference type="SUPFAM" id="SSF56935">
    <property type="entry name" value="Porins"/>
    <property type="match status" value="1"/>
</dbReference>
<dbReference type="Gene3D" id="2.170.130.10">
    <property type="entry name" value="TonB-dependent receptor, plug domain"/>
    <property type="match status" value="1"/>
</dbReference>
<dbReference type="Pfam" id="PF00593">
    <property type="entry name" value="TonB_dep_Rec_b-barrel"/>
    <property type="match status" value="1"/>
</dbReference>
<dbReference type="Proteomes" id="UP000095591">
    <property type="component" value="Unassembled WGS sequence"/>
</dbReference>
<evidence type="ECO:0000256" key="4">
    <source>
        <dbReference type="ARBA" id="ARBA00022692"/>
    </source>
</evidence>
<dbReference type="RefSeq" id="WP_044544845.1">
    <property type="nucleotide sequence ID" value="NZ_CDRH01000085.1"/>
</dbReference>
<dbReference type="Pfam" id="PF13715">
    <property type="entry name" value="CarbopepD_reg_2"/>
    <property type="match status" value="1"/>
</dbReference>
<evidence type="ECO:0000313" key="15">
    <source>
        <dbReference type="EMBL" id="CUN25161.1"/>
    </source>
</evidence>
<evidence type="ECO:0000256" key="1">
    <source>
        <dbReference type="ARBA" id="ARBA00004571"/>
    </source>
</evidence>
<feature type="chain" id="PRO_5008013767" evidence="12">
    <location>
        <begin position="22"/>
        <end position="745"/>
    </location>
</feature>
<dbReference type="EMBL" id="CYXP01000007">
    <property type="protein sequence ID" value="CUN25161.1"/>
    <property type="molecule type" value="Genomic_DNA"/>
</dbReference>
<evidence type="ECO:0000256" key="6">
    <source>
        <dbReference type="ARBA" id="ARBA00023077"/>
    </source>
</evidence>
<feature type="signal peptide" evidence="12">
    <location>
        <begin position="1"/>
        <end position="21"/>
    </location>
</feature>
<keyword evidence="6 11" id="KW-0798">TonB box</keyword>
<evidence type="ECO:0000259" key="13">
    <source>
        <dbReference type="Pfam" id="PF00593"/>
    </source>
</evidence>
<keyword evidence="8 15" id="KW-0675">Receptor</keyword>
<dbReference type="GO" id="GO:0044718">
    <property type="term" value="P:siderophore transmembrane transport"/>
    <property type="evidence" value="ECO:0007669"/>
    <property type="project" value="TreeGrafter"/>
</dbReference>
<name>A0A173VDH7_PARDI</name>
<comment type="similarity">
    <text evidence="10 11">Belongs to the TonB-dependent receptor family.</text>
</comment>
<evidence type="ECO:0000313" key="16">
    <source>
        <dbReference type="Proteomes" id="UP000095591"/>
    </source>
</evidence>
<evidence type="ECO:0000256" key="12">
    <source>
        <dbReference type="SAM" id="SignalP"/>
    </source>
</evidence>
<evidence type="ECO:0000256" key="2">
    <source>
        <dbReference type="ARBA" id="ARBA00022448"/>
    </source>
</evidence>
<proteinExistence type="inferred from homology"/>
<dbReference type="InterPro" id="IPR000531">
    <property type="entry name" value="Beta-barrel_TonB"/>
</dbReference>
<evidence type="ECO:0000256" key="5">
    <source>
        <dbReference type="ARBA" id="ARBA00022729"/>
    </source>
</evidence>
<dbReference type="GO" id="GO:0009279">
    <property type="term" value="C:cell outer membrane"/>
    <property type="evidence" value="ECO:0007669"/>
    <property type="project" value="UniProtKB-SubCell"/>
</dbReference>
<keyword evidence="5 12" id="KW-0732">Signal</keyword>
<sequence length="745" mass="84722">MLRQLYLIFLLFCLTFTLTWAEDSGKKVKGRVCDENKQPIIGANVYWEGTQNGTTSDVDGNFELERKGDSKNLVVSYIGYMTEVTPVDEKDDAMQIILKGEIALDEVVVSERKMGTIASRTSVLQTQKITYDEICRAACCNLAESFETNPSVDVSYSDAATGARQIKLLGLAGTYVQMLTENYPNFRGAASLYGLDYVPGAWMESIQVSKGTSSVKNGYEALAGQINVEFKKPPTADIFSANVFAGDAGRYEGNADASWHINDKLSTGLLVHYSNDKMQHDGNDDGFLDTPLREQVNVMNRWYHKLDKYVAQYGVRYLHESRTGGQDTKHHDFTDPYRIHLNTNRAELFTKQAYIIDKEKVESVALILSGSYHEQKSRYDRTPYNVYQNNVYASLLYEKEFTPMHSLSTGLSMNYDGFDENLVQYAGGESVRHAYDRTEVVPGAYAQYTFNLNDKLILLAGVRADYSTLYDFFVTPRVHIKYNPFDWFHIRASAGKGFRTANVLAENNFLLSSSRKMYIDDNLDQEEAWNTGLNLSFYIPLFGKELSLSGEWYYTDFLKQIVVDMDSDPHAVRFYNLDGRSYSNSFQVEASYPFFRGFTLTAAYRYTDAKTDYRNEEGMAHRLKKPLVSDYKGLLTASYQTPLKKWQFDLTGQFNGGGRMPTPDASNPLWEPNFKAYTVVNAQITKYFRQWSIYVGAENLFNYKQPNPIIDASNPRGDNFDGSMVWGPVHGRKIYAGIRFNISRD</sequence>
<evidence type="ECO:0000256" key="8">
    <source>
        <dbReference type="ARBA" id="ARBA00023170"/>
    </source>
</evidence>
<dbReference type="PANTHER" id="PTHR30069:SF29">
    <property type="entry name" value="HEMOGLOBIN AND HEMOGLOBIN-HAPTOGLOBIN-BINDING PROTEIN 1-RELATED"/>
    <property type="match status" value="1"/>
</dbReference>
<organism evidence="15 16">
    <name type="scientific">Parabacteroides distasonis</name>
    <dbReference type="NCBI Taxonomy" id="823"/>
    <lineage>
        <taxon>Bacteria</taxon>
        <taxon>Pseudomonadati</taxon>
        <taxon>Bacteroidota</taxon>
        <taxon>Bacteroidia</taxon>
        <taxon>Bacteroidales</taxon>
        <taxon>Tannerellaceae</taxon>
        <taxon>Parabacteroides</taxon>
    </lineage>
</organism>
<keyword evidence="7 10" id="KW-0472">Membrane</keyword>
<keyword evidence="3 10" id="KW-1134">Transmembrane beta strand</keyword>
<dbReference type="Pfam" id="PF07715">
    <property type="entry name" value="Plug"/>
    <property type="match status" value="1"/>
</dbReference>
<dbReference type="PANTHER" id="PTHR30069">
    <property type="entry name" value="TONB-DEPENDENT OUTER MEMBRANE RECEPTOR"/>
    <property type="match status" value="1"/>
</dbReference>
<protein>
    <submittedName>
        <fullName evidence="15">Catecholate siderophore receptor CirA</fullName>
    </submittedName>
</protein>
<evidence type="ECO:0000256" key="9">
    <source>
        <dbReference type="ARBA" id="ARBA00023237"/>
    </source>
</evidence>
<evidence type="ECO:0000256" key="3">
    <source>
        <dbReference type="ARBA" id="ARBA00022452"/>
    </source>
</evidence>
<evidence type="ECO:0000256" key="11">
    <source>
        <dbReference type="RuleBase" id="RU003357"/>
    </source>
</evidence>
<gene>
    <name evidence="15" type="ORF">ERS852429_02899</name>
</gene>
<evidence type="ECO:0000259" key="14">
    <source>
        <dbReference type="Pfam" id="PF07715"/>
    </source>
</evidence>
<keyword evidence="9 10" id="KW-0998">Cell outer membrane</keyword>
<evidence type="ECO:0000256" key="10">
    <source>
        <dbReference type="PROSITE-ProRule" id="PRU01360"/>
    </source>
</evidence>
<feature type="domain" description="TonB-dependent receptor-like beta-barrel" evidence="13">
    <location>
        <begin position="299"/>
        <end position="700"/>
    </location>
</feature>
<evidence type="ECO:0000256" key="7">
    <source>
        <dbReference type="ARBA" id="ARBA00023136"/>
    </source>
</evidence>
<dbReference type="InterPro" id="IPR012910">
    <property type="entry name" value="Plug_dom"/>
</dbReference>
<dbReference type="PROSITE" id="PS52016">
    <property type="entry name" value="TONB_DEPENDENT_REC_3"/>
    <property type="match status" value="1"/>
</dbReference>
<dbReference type="InterPro" id="IPR039426">
    <property type="entry name" value="TonB-dep_rcpt-like"/>
</dbReference>
<dbReference type="InterPro" id="IPR008969">
    <property type="entry name" value="CarboxyPept-like_regulatory"/>
</dbReference>
<reference evidence="15 16" key="1">
    <citation type="submission" date="2015-09" db="EMBL/GenBank/DDBJ databases">
        <authorList>
            <consortium name="Pathogen Informatics"/>
        </authorList>
    </citation>
    <scope>NUCLEOTIDE SEQUENCE [LARGE SCALE GENOMIC DNA]</scope>
    <source>
        <strain evidence="15 16">2789STDY5608872</strain>
    </source>
</reference>
<dbReference type="InterPro" id="IPR036942">
    <property type="entry name" value="Beta-barrel_TonB_sf"/>
</dbReference>
<comment type="subcellular location">
    <subcellularLocation>
        <location evidence="1 10">Cell outer membrane</location>
        <topology evidence="1 10">Multi-pass membrane protein</topology>
    </subcellularLocation>
</comment>
<dbReference type="Gene3D" id="2.60.40.1120">
    <property type="entry name" value="Carboxypeptidase-like, regulatory domain"/>
    <property type="match status" value="1"/>
</dbReference>
<feature type="domain" description="TonB-dependent receptor plug" evidence="14">
    <location>
        <begin position="125"/>
        <end position="224"/>
    </location>
</feature>
<keyword evidence="4 10" id="KW-0812">Transmembrane</keyword>
<dbReference type="Gene3D" id="2.40.170.20">
    <property type="entry name" value="TonB-dependent receptor, beta-barrel domain"/>
    <property type="match status" value="1"/>
</dbReference>
<dbReference type="AlphaFoldDB" id="A0A173VDH7"/>
<keyword evidence="2 10" id="KW-0813">Transport</keyword>